<comment type="caution">
    <text evidence="1">The sequence shown here is derived from an EMBL/GenBank/DDBJ whole genome shotgun (WGS) entry which is preliminary data.</text>
</comment>
<dbReference type="PANTHER" id="PTHR33639">
    <property type="entry name" value="THIOL-DISULFIDE OXIDOREDUCTASE DCC"/>
    <property type="match status" value="1"/>
</dbReference>
<dbReference type="OrthoDB" id="9785438at2"/>
<dbReference type="Pfam" id="PF04134">
    <property type="entry name" value="DCC1-like"/>
    <property type="match status" value="1"/>
</dbReference>
<organism evidence="1 2">
    <name type="scientific">Maribacter vaceletii</name>
    <dbReference type="NCBI Taxonomy" id="1206816"/>
    <lineage>
        <taxon>Bacteria</taxon>
        <taxon>Pseudomonadati</taxon>
        <taxon>Bacteroidota</taxon>
        <taxon>Flavobacteriia</taxon>
        <taxon>Flavobacteriales</taxon>
        <taxon>Flavobacteriaceae</taxon>
        <taxon>Maribacter</taxon>
    </lineage>
</organism>
<dbReference type="AlphaFoldDB" id="A0A495E9A1"/>
<dbReference type="GO" id="GO:0015035">
    <property type="term" value="F:protein-disulfide reductase activity"/>
    <property type="evidence" value="ECO:0007669"/>
    <property type="project" value="InterPro"/>
</dbReference>
<proteinExistence type="predicted"/>
<keyword evidence="2" id="KW-1185">Reference proteome</keyword>
<accession>A0A495E9A1</accession>
<evidence type="ECO:0000313" key="2">
    <source>
        <dbReference type="Proteomes" id="UP000269412"/>
    </source>
</evidence>
<gene>
    <name evidence="1" type="ORF">CLV91_1874</name>
</gene>
<evidence type="ECO:0000313" key="1">
    <source>
        <dbReference type="EMBL" id="RKR13159.1"/>
    </source>
</evidence>
<dbReference type="EMBL" id="RBIQ01000008">
    <property type="protein sequence ID" value="RKR13159.1"/>
    <property type="molecule type" value="Genomic_DNA"/>
</dbReference>
<sequence>MSSPTKKIILFDGICNLCNGAIQFIIKRDTQNLFLFTPLQSKAGKKLLEERKIDTKNMDSILLIDPNVAYYIKSDAALEIVKNLSTPWRFIRIFKVLPIGFRDFVYDFIAKNRYRWFGKEEQCMIPTPELKTKFLD</sequence>
<protein>
    <submittedName>
        <fullName evidence="1">Putative DCC family thiol-disulfide oxidoreductase YuxK</fullName>
    </submittedName>
</protein>
<dbReference type="PANTHER" id="PTHR33639:SF2">
    <property type="entry name" value="DUF393 DOMAIN-CONTAINING PROTEIN"/>
    <property type="match status" value="1"/>
</dbReference>
<dbReference type="InterPro" id="IPR007263">
    <property type="entry name" value="DCC1-like"/>
</dbReference>
<dbReference type="InterPro" id="IPR052927">
    <property type="entry name" value="DCC_oxidoreductase"/>
</dbReference>
<dbReference type="RefSeq" id="WP_121066801.1">
    <property type="nucleotide sequence ID" value="NZ_RBIQ01000008.1"/>
</dbReference>
<reference evidence="1 2" key="1">
    <citation type="submission" date="2018-10" db="EMBL/GenBank/DDBJ databases">
        <title>Genomic Encyclopedia of Archaeal and Bacterial Type Strains, Phase II (KMG-II): from individual species to whole genera.</title>
        <authorList>
            <person name="Goeker M."/>
        </authorList>
    </citation>
    <scope>NUCLEOTIDE SEQUENCE [LARGE SCALE GENOMIC DNA]</scope>
    <source>
        <strain evidence="1 2">DSM 25230</strain>
    </source>
</reference>
<dbReference type="Proteomes" id="UP000269412">
    <property type="component" value="Unassembled WGS sequence"/>
</dbReference>
<name>A0A495E9A1_9FLAO</name>